<dbReference type="EMBL" id="KC977571">
    <property type="protein sequence ID" value="AGO83804.1"/>
    <property type="molecule type" value="Genomic_DNA"/>
</dbReference>
<sequence>MRRGQKKFTHTRPRARRDSRTPPAPAQTMGLYPMAKAYYGFRVPMPHAQGASSVRRLLEQCDIHAPDEMGNGIALFADDMGVNVMLHEADVCTWRGPWYDGPEPAGALLVKAAAAMPVPTATPPEHDTLVHWASVLGVDSALVGAWAVGFVEYSTHPGDPASFCHAVRLDTAATA</sequence>
<name>S4VTJ7_9VIRU</name>
<evidence type="ECO:0000313" key="3">
    <source>
        <dbReference type="Proteomes" id="UP000204584"/>
    </source>
</evidence>
<protein>
    <submittedName>
        <fullName evidence="2">Uncharacterized protein</fullName>
    </submittedName>
</protein>
<dbReference type="KEGG" id="vg:16605591"/>
<proteinExistence type="predicted"/>
<evidence type="ECO:0000256" key="1">
    <source>
        <dbReference type="SAM" id="MobiDB-lite"/>
    </source>
</evidence>
<feature type="compositionally biased region" description="Basic residues" evidence="1">
    <location>
        <begin position="1"/>
        <end position="17"/>
    </location>
</feature>
<dbReference type="RefSeq" id="YP_008436868.1">
    <property type="nucleotide sequence ID" value="NC_022098.1"/>
</dbReference>
<organism evidence="2 3">
    <name type="scientific">Pandoravirus salinus</name>
    <dbReference type="NCBI Taxonomy" id="1349410"/>
    <lineage>
        <taxon>Viruses</taxon>
        <taxon>Pandoravirus</taxon>
    </lineage>
</organism>
<dbReference type="GeneID" id="16605591"/>
<accession>S4VTJ7</accession>
<reference evidence="2 3" key="1">
    <citation type="journal article" date="2013" name="Science">
        <title>Pandoraviruses: amoeba viruses with genomes up to 2.5 Mb reaching that of parasitic eukaryotes.</title>
        <authorList>
            <person name="Philippe N."/>
            <person name="Legendre M."/>
            <person name="Doutre G."/>
            <person name="Coute Y."/>
            <person name="Poirot O."/>
            <person name="Lescot M."/>
            <person name="Arslan D."/>
            <person name="Seltzer V."/>
            <person name="Bertaux L."/>
            <person name="Bruley C."/>
            <person name="Garin J."/>
            <person name="Claverie J.M."/>
            <person name="Abergel C."/>
        </authorList>
    </citation>
    <scope>NUCLEOTIDE SEQUENCE [LARGE SCALE GENOMIC DNA]</scope>
</reference>
<dbReference type="Proteomes" id="UP000204584">
    <property type="component" value="Segment"/>
</dbReference>
<feature type="region of interest" description="Disordered" evidence="1">
    <location>
        <begin position="1"/>
        <end position="28"/>
    </location>
</feature>
<evidence type="ECO:0000313" key="2">
    <source>
        <dbReference type="EMBL" id="AGO83804.1"/>
    </source>
</evidence>
<gene>
    <name evidence="2" type="ORF">psal_cds_249</name>
</gene>
<keyword evidence="3" id="KW-1185">Reference proteome</keyword>